<evidence type="ECO:0000259" key="5">
    <source>
        <dbReference type="Pfam" id="PF22384"/>
    </source>
</evidence>
<evidence type="ECO:0000256" key="4">
    <source>
        <dbReference type="SAM" id="MobiDB-lite"/>
    </source>
</evidence>
<dbReference type="Pfam" id="PF22384">
    <property type="entry name" value="PBP2_Ca3427_like"/>
    <property type="match status" value="1"/>
</dbReference>
<feature type="region of interest" description="Disordered" evidence="4">
    <location>
        <begin position="88"/>
        <end position="107"/>
    </location>
</feature>
<organism evidence="6 7">
    <name type="scientific">Gibberella zeae</name>
    <name type="common">Wheat head blight fungus</name>
    <name type="synonym">Fusarium graminearum</name>
    <dbReference type="NCBI Taxonomy" id="5518"/>
    <lineage>
        <taxon>Eukaryota</taxon>
        <taxon>Fungi</taxon>
        <taxon>Dikarya</taxon>
        <taxon>Ascomycota</taxon>
        <taxon>Pezizomycotina</taxon>
        <taxon>Sordariomycetes</taxon>
        <taxon>Hypocreomycetidae</taxon>
        <taxon>Hypocreales</taxon>
        <taxon>Nectriaceae</taxon>
        <taxon>Fusarium</taxon>
    </lineage>
</organism>
<name>A0A9N8RPV2_GIBZA</name>
<comment type="subcellular location">
    <subcellularLocation>
        <location evidence="1">Periplasm</location>
    </subcellularLocation>
</comment>
<dbReference type="PANTHER" id="PTHR30024">
    <property type="entry name" value="ALIPHATIC SULFONATES-BINDING PROTEIN-RELATED"/>
    <property type="match status" value="1"/>
</dbReference>
<dbReference type="Gene3D" id="3.40.190.10">
    <property type="entry name" value="Periplasmic binding protein-like II"/>
    <property type="match status" value="2"/>
</dbReference>
<dbReference type="SUPFAM" id="SSF53850">
    <property type="entry name" value="Periplasmic binding protein-like II"/>
    <property type="match status" value="1"/>
</dbReference>
<evidence type="ECO:0000256" key="2">
    <source>
        <dbReference type="ARBA" id="ARBA00010742"/>
    </source>
</evidence>
<comment type="similarity">
    <text evidence="2">Belongs to the bacterial solute-binding protein SsuA/TauA family.</text>
</comment>
<dbReference type="Proteomes" id="UP000746612">
    <property type="component" value="Unassembled WGS sequence"/>
</dbReference>
<dbReference type="PANTHER" id="PTHR30024:SF47">
    <property type="entry name" value="TAURINE-BINDING PERIPLASMIC PROTEIN"/>
    <property type="match status" value="1"/>
</dbReference>
<comment type="caution">
    <text evidence="6">The sequence shown here is derived from an EMBL/GenBank/DDBJ whole genome shotgun (WGS) entry which is preliminary data.</text>
</comment>
<keyword evidence="3" id="KW-0732">Signal</keyword>
<dbReference type="AlphaFoldDB" id="A0A9N8RPV2"/>
<dbReference type="InterPro" id="IPR054364">
    <property type="entry name" value="Ca3427-like_PBP2"/>
</dbReference>
<gene>
    <name evidence="6" type="ORF">MDCFG202_LOCUS546024</name>
</gene>
<proteinExistence type="inferred from homology"/>
<evidence type="ECO:0000313" key="6">
    <source>
        <dbReference type="EMBL" id="CAG2008057.1"/>
    </source>
</evidence>
<feature type="non-terminal residue" evidence="6">
    <location>
        <position position="443"/>
    </location>
</feature>
<dbReference type="GO" id="GO:0042597">
    <property type="term" value="C:periplasmic space"/>
    <property type="evidence" value="ECO:0007669"/>
    <property type="project" value="UniProtKB-SubCell"/>
</dbReference>
<accession>A0A9N8RPV2</accession>
<evidence type="ECO:0000256" key="1">
    <source>
        <dbReference type="ARBA" id="ARBA00004418"/>
    </source>
</evidence>
<feature type="non-terminal residue" evidence="6">
    <location>
        <position position="1"/>
    </location>
</feature>
<dbReference type="EMBL" id="CAJPIJ010000189">
    <property type="protein sequence ID" value="CAG2008057.1"/>
    <property type="molecule type" value="Genomic_DNA"/>
</dbReference>
<dbReference type="CDD" id="cd13637">
    <property type="entry name" value="PBP2_Ca3427_like"/>
    <property type="match status" value="1"/>
</dbReference>
<feature type="domain" description="Ca3427-like PBP 2" evidence="5">
    <location>
        <begin position="234"/>
        <end position="334"/>
    </location>
</feature>
<evidence type="ECO:0000313" key="7">
    <source>
        <dbReference type="Proteomes" id="UP000746612"/>
    </source>
</evidence>
<reference evidence="6" key="1">
    <citation type="submission" date="2021-03" db="EMBL/GenBank/DDBJ databases">
        <authorList>
            <person name="Alouane T."/>
            <person name="Langin T."/>
            <person name="Bonhomme L."/>
        </authorList>
    </citation>
    <scope>NUCLEOTIDE SEQUENCE</scope>
    <source>
        <strain evidence="6">MDC_Fg202</strain>
    </source>
</reference>
<protein>
    <recommendedName>
        <fullName evidence="5">Ca3427-like PBP 2 domain-containing protein</fullName>
    </recommendedName>
</protein>
<evidence type="ECO:0000256" key="3">
    <source>
        <dbReference type="ARBA" id="ARBA00022729"/>
    </source>
</evidence>
<sequence>LLWRPTFLLPARGLRDPCSLIKLELEPLCRAVQIQKQLRGLHLCNSYTRINIGYKTELVHTQVYLCTTKVYSRHSLIPASKNINIKSVQKPPSSLRRGRKPRNRSAPAPVVDFSYHALAFISNRPTSQYLIQPSRHSFAGQYLIKMTSSPLRIGFVPEHFSTPLHFAQKHFGLDATLIPFPSGTGHMVTAIRSGEIDVAVGLTEGWIAGLGKEGVEGDGGYRLVGTYVETPLCWAISTGSGRPEITSVDSLKGGKIGVSRIGSGSYVMGFVLADQQGWLTPGAAEKPFKDTVVLNNFENLRNAVNSGEADFFMWEHFTSKKFYDSGEIRRVGEIYTPWSSWKIVASTKLTQDGLDGRVEDLFGKLDQGIKHFNENQEESVAYISSSLGYTEPDAREWLKTVRFPTKTEGVRSEVVQNTVNILRKAGVLVEGKGMEPQSMVFSR</sequence>